<feature type="compositionally biased region" description="Basic residues" evidence="1">
    <location>
        <begin position="357"/>
        <end position="369"/>
    </location>
</feature>
<evidence type="ECO:0000313" key="4">
    <source>
        <dbReference type="EMBL" id="KAE9338873.1"/>
    </source>
</evidence>
<dbReference type="EMBL" id="QXFV01000644">
    <property type="protein sequence ID" value="KAE9032049.1"/>
    <property type="molecule type" value="Genomic_DNA"/>
</dbReference>
<dbReference type="Pfam" id="PF13843">
    <property type="entry name" value="DDE_Tnp_1_7"/>
    <property type="match status" value="1"/>
</dbReference>
<reference evidence="3 5" key="1">
    <citation type="submission" date="2018-09" db="EMBL/GenBank/DDBJ databases">
        <title>Genomic investigation of the strawberry pathogen Phytophthora fragariae indicates pathogenicity is determined by transcriptional variation in three key races.</title>
        <authorList>
            <person name="Adams T.M."/>
            <person name="Armitage A.D."/>
            <person name="Sobczyk M.K."/>
            <person name="Bates H.J."/>
            <person name="Dunwell J.M."/>
            <person name="Nellist C.F."/>
            <person name="Harrison R.J."/>
        </authorList>
    </citation>
    <scope>NUCLEOTIDE SEQUENCE [LARGE SCALE GENOMIC DNA]</scope>
    <source>
        <strain evidence="3 5">SCRP249</strain>
        <strain evidence="4 6">SCRP333</strain>
    </source>
</reference>
<dbReference type="EMBL" id="QXFT01000645">
    <property type="protein sequence ID" value="KAE9338873.1"/>
    <property type="molecule type" value="Genomic_DNA"/>
</dbReference>
<evidence type="ECO:0000259" key="2">
    <source>
        <dbReference type="Pfam" id="PF13843"/>
    </source>
</evidence>
<feature type="region of interest" description="Disordered" evidence="1">
    <location>
        <begin position="897"/>
        <end position="916"/>
    </location>
</feature>
<evidence type="ECO:0000313" key="3">
    <source>
        <dbReference type="EMBL" id="KAE9032049.1"/>
    </source>
</evidence>
<organism evidence="3 5">
    <name type="scientific">Phytophthora rubi</name>
    <dbReference type="NCBI Taxonomy" id="129364"/>
    <lineage>
        <taxon>Eukaryota</taxon>
        <taxon>Sar</taxon>
        <taxon>Stramenopiles</taxon>
        <taxon>Oomycota</taxon>
        <taxon>Peronosporomycetes</taxon>
        <taxon>Peronosporales</taxon>
        <taxon>Peronosporaceae</taxon>
        <taxon>Phytophthora</taxon>
    </lineage>
</organism>
<feature type="region of interest" description="Disordered" evidence="1">
    <location>
        <begin position="201"/>
        <end position="258"/>
    </location>
</feature>
<feature type="compositionally biased region" description="Basic and acidic residues" evidence="1">
    <location>
        <begin position="208"/>
        <end position="219"/>
    </location>
</feature>
<name>A0A6A3MM41_9STRA</name>
<feature type="compositionally biased region" description="Acidic residues" evidence="1">
    <location>
        <begin position="249"/>
        <end position="258"/>
    </location>
</feature>
<feature type="compositionally biased region" description="Gly residues" evidence="1">
    <location>
        <begin position="122"/>
        <end position="131"/>
    </location>
</feature>
<feature type="compositionally biased region" description="Acidic residues" evidence="1">
    <location>
        <begin position="900"/>
        <end position="916"/>
    </location>
</feature>
<proteinExistence type="predicted"/>
<dbReference type="AlphaFoldDB" id="A0A6A3MM41"/>
<keyword evidence="6" id="KW-1185">Reference proteome</keyword>
<feature type="compositionally biased region" description="Acidic residues" evidence="1">
    <location>
        <begin position="220"/>
        <end position="242"/>
    </location>
</feature>
<dbReference type="PANTHER" id="PTHR46599">
    <property type="entry name" value="PIGGYBAC TRANSPOSABLE ELEMENT-DERIVED PROTEIN 4"/>
    <property type="match status" value="1"/>
</dbReference>
<gene>
    <name evidence="3" type="ORF">PR001_g10784</name>
    <name evidence="4" type="ORF">PR003_g11299</name>
</gene>
<evidence type="ECO:0000313" key="5">
    <source>
        <dbReference type="Proteomes" id="UP000429607"/>
    </source>
</evidence>
<protein>
    <recommendedName>
        <fullName evidence="2">PiggyBac transposable element-derived protein domain-containing protein</fullName>
    </recommendedName>
</protein>
<feature type="region of interest" description="Disordered" evidence="1">
    <location>
        <begin position="351"/>
        <end position="372"/>
    </location>
</feature>
<feature type="domain" description="PiggyBac transposable element-derived protein" evidence="2">
    <location>
        <begin position="323"/>
        <end position="727"/>
    </location>
</feature>
<dbReference type="Proteomes" id="UP000434957">
    <property type="component" value="Unassembled WGS sequence"/>
</dbReference>
<dbReference type="Proteomes" id="UP000429607">
    <property type="component" value="Unassembled WGS sequence"/>
</dbReference>
<evidence type="ECO:0000256" key="1">
    <source>
        <dbReference type="SAM" id="MobiDB-lite"/>
    </source>
</evidence>
<comment type="caution">
    <text evidence="3">The sequence shown here is derived from an EMBL/GenBank/DDBJ whole genome shotgun (WGS) entry which is preliminary data.</text>
</comment>
<feature type="region of interest" description="Disordered" evidence="1">
    <location>
        <begin position="119"/>
        <end position="142"/>
    </location>
</feature>
<evidence type="ECO:0000313" key="6">
    <source>
        <dbReference type="Proteomes" id="UP000434957"/>
    </source>
</evidence>
<dbReference type="PANTHER" id="PTHR46599:SF3">
    <property type="entry name" value="PIGGYBAC TRANSPOSABLE ELEMENT-DERIVED PROTEIN 4"/>
    <property type="match status" value="1"/>
</dbReference>
<sequence length="916" mass="102968">MARIRSSKQTKQAAEVRAVDFKHLWRQLRAVGWKSKRPRGLATVWTYYSPGAGSEPHAEGVNVFTGEDAVVAFAIASGIISLGDSSDEDGDPADKDVTASQIDCSVALSAPTLDALFESTGDAGGAEGSRGGDINVSQHTGPRVLDLSQRPLNYTMGSEQEVVVGAFQRMLSEGDVAAPVSQADGADTCEAGDDEVAVEEEAAATPARADDVNILKDSENSDDYEDIDSSGSDGEDSQEDEEVERREYPEDDEPSDEEVELVDEAFIQSLGGSLSIDNMDKQALRATVWGTPSSSFETNQTSYARLSDDVATPIRELQDGADSPLMLFFYFLPKTLWAHIAEETNRYRRQTVETRAKRMRAKQIRSRRPATRETLQQIRRRLRAEKEYDTCELLYVIGLLVAHMLCPQKRRFSSHWSMTDDGTYSAGIVGKFMARNRCTAILRDLHFANNEASRVRDKMWKLRRVVDALQERCLSGWTLPAVFSFDEGVLPATSRRNTTCMFMPDKPHRYGTKMFMVCDSKSAYCHRFEVYAGARSSEDSNRQPVDNKTGAAAVIRNMKIVLEHSQGFRLVVIDRFYSSVALALELLSMSIYVIGTIMTNRIGFDKQVVQKRKTRPRTIERGAFGFSRCGAVPTMVACHWWDHKPVHYLATGVAMTEDTIQRNLKLVGPATFSCPKLVTDYQRWMGGVDIHDQLRLQSYSIQTAFRFRKYYKSLFLGFVDIAVVNAFITHKEACRLKRVAPMTRGEWMGVLHNQLLQLKPDDFAIEPTVTPLTSARSRAKRRHQSAHTHRQFDDWVTVSGVQKRRQRSCKVCALLRGERKKSFQTTFFCEDCSNGDAKCFLCPKARREYKGMAKTCFQIWHDDFACGDSIPESLGKRVVLRRPGKIGTRKKTRRELLREEDAEGADVEEDQLVASV</sequence>
<accession>A0A6A3MM41</accession>
<dbReference type="InterPro" id="IPR029526">
    <property type="entry name" value="PGBD"/>
</dbReference>